<comment type="caution">
    <text evidence="1">The sequence shown here is derived from an EMBL/GenBank/DDBJ whole genome shotgun (WGS) entry which is preliminary data.</text>
</comment>
<dbReference type="EMBL" id="RCMK01000581">
    <property type="protein sequence ID" value="KAG2920725.1"/>
    <property type="molecule type" value="Genomic_DNA"/>
</dbReference>
<dbReference type="Proteomes" id="UP000736787">
    <property type="component" value="Unassembled WGS sequence"/>
</dbReference>
<reference evidence="1" key="1">
    <citation type="submission" date="2018-10" db="EMBL/GenBank/DDBJ databases">
        <title>Effector identification in a new, highly contiguous assembly of the strawberry crown rot pathogen Phytophthora cactorum.</title>
        <authorList>
            <person name="Armitage A.D."/>
            <person name="Nellist C.F."/>
            <person name="Bates H."/>
            <person name="Vickerstaff R.J."/>
            <person name="Harrison R.J."/>
        </authorList>
    </citation>
    <scope>NUCLEOTIDE SEQUENCE</scope>
    <source>
        <strain evidence="1">4040</strain>
    </source>
</reference>
<evidence type="ECO:0000313" key="2">
    <source>
        <dbReference type="Proteomes" id="UP000736787"/>
    </source>
</evidence>
<protein>
    <submittedName>
        <fullName evidence="1">Uncharacterized protein</fullName>
    </submittedName>
</protein>
<organism evidence="1 2">
    <name type="scientific">Phytophthora cactorum</name>
    <dbReference type="NCBI Taxonomy" id="29920"/>
    <lineage>
        <taxon>Eukaryota</taxon>
        <taxon>Sar</taxon>
        <taxon>Stramenopiles</taxon>
        <taxon>Oomycota</taxon>
        <taxon>Peronosporomycetes</taxon>
        <taxon>Peronosporales</taxon>
        <taxon>Peronosporaceae</taxon>
        <taxon>Phytophthora</taxon>
    </lineage>
</organism>
<dbReference type="VEuPathDB" id="FungiDB:PC110_g15255"/>
<sequence length="128" mass="15263">MYTKDLAALRRVFEAVTNKLLRVYYVMGDADDGQFNSVKNVFGRDNQYVYLMCFFHVMKIVNDTLKFVDERAANRVRKDIYDLHFAENRSDFVRLCYSILSRWRSDPSTAAFAIYFKKVRLTGKFIRW</sequence>
<name>A0A8T1LTU6_9STRA</name>
<accession>A0A8T1LTU6</accession>
<dbReference type="AlphaFoldDB" id="A0A8T1LTU6"/>
<proteinExistence type="predicted"/>
<evidence type="ECO:0000313" key="1">
    <source>
        <dbReference type="EMBL" id="KAG2920725.1"/>
    </source>
</evidence>
<gene>
    <name evidence="1" type="ORF">PC117_g16419</name>
</gene>